<evidence type="ECO:0000313" key="6">
    <source>
        <dbReference type="Proteomes" id="UP001370299"/>
    </source>
</evidence>
<dbReference type="InterPro" id="IPR018062">
    <property type="entry name" value="HTH_AraC-typ_CS"/>
</dbReference>
<dbReference type="RefSeq" id="WP_340197553.1">
    <property type="nucleotide sequence ID" value="NZ_JBBKAP010000072.1"/>
</dbReference>
<dbReference type="Pfam" id="PF14525">
    <property type="entry name" value="AraC_binding_2"/>
    <property type="match status" value="1"/>
</dbReference>
<protein>
    <submittedName>
        <fullName evidence="5">Helix-turn-helix transcriptional regulator</fullName>
    </submittedName>
</protein>
<dbReference type="Proteomes" id="UP001370299">
    <property type="component" value="Unassembled WGS sequence"/>
</dbReference>
<proteinExistence type="predicted"/>
<dbReference type="SMART" id="SM00342">
    <property type="entry name" value="HTH_ARAC"/>
    <property type="match status" value="1"/>
</dbReference>
<evidence type="ECO:0000256" key="2">
    <source>
        <dbReference type="ARBA" id="ARBA00023125"/>
    </source>
</evidence>
<dbReference type="PROSITE" id="PS00041">
    <property type="entry name" value="HTH_ARAC_FAMILY_1"/>
    <property type="match status" value="1"/>
</dbReference>
<organism evidence="5 6">
    <name type="scientific">Curtobacterium citreum</name>
    <dbReference type="NCBI Taxonomy" id="2036"/>
    <lineage>
        <taxon>Bacteria</taxon>
        <taxon>Bacillati</taxon>
        <taxon>Actinomycetota</taxon>
        <taxon>Actinomycetes</taxon>
        <taxon>Micrococcales</taxon>
        <taxon>Microbacteriaceae</taxon>
        <taxon>Curtobacterium</taxon>
    </lineage>
</organism>
<dbReference type="EMBL" id="JBBLYY010000061">
    <property type="protein sequence ID" value="MEK0172198.1"/>
    <property type="molecule type" value="Genomic_DNA"/>
</dbReference>
<comment type="caution">
    <text evidence="5">The sequence shown here is derived from an EMBL/GenBank/DDBJ whole genome shotgun (WGS) entry which is preliminary data.</text>
</comment>
<sequence length="319" mass="35598">MVLSLERPSSRYSRRVVGSDVDQALAFFGRDYDFRAPAVRRTRPTAHWDFAGVGDDRMSLRSSRFMVDLRSESQVDDEFLVVWMRSGSSRITCGGETWALEAGVPVVLPFAEPYSLHHRDIALNLVHLDRDFVRALVGDDDFAFESMQRPTAAGLAVWQDVVRAHSSTWLDVDHELDPIAQRDIAEAFATAAVRAFPRRDRWRSTVSGGGPEHGRLRRALDFVHDHAREPIGTPEIAAAAGLSPRGLQQSLRRHLDQTPGDLLRGVRLDGARADLLGGARDETTVADIARSWGFGHLGRFSATYRTRFGELPSESLRAR</sequence>
<gene>
    <name evidence="5" type="ORF">WMN62_12030</name>
</gene>
<dbReference type="InterPro" id="IPR035418">
    <property type="entry name" value="AraC-bd_2"/>
</dbReference>
<keyword evidence="2" id="KW-0238">DNA-binding</keyword>
<dbReference type="PANTHER" id="PTHR46796:SF12">
    <property type="entry name" value="HTH-TYPE DNA-BINDING TRANSCRIPTIONAL ACTIVATOR EUTR"/>
    <property type="match status" value="1"/>
</dbReference>
<dbReference type="PANTHER" id="PTHR46796">
    <property type="entry name" value="HTH-TYPE TRANSCRIPTIONAL ACTIVATOR RHAS-RELATED"/>
    <property type="match status" value="1"/>
</dbReference>
<dbReference type="PROSITE" id="PS01124">
    <property type="entry name" value="HTH_ARAC_FAMILY_2"/>
    <property type="match status" value="1"/>
</dbReference>
<keyword evidence="1" id="KW-0805">Transcription regulation</keyword>
<dbReference type="InterPro" id="IPR050204">
    <property type="entry name" value="AraC_XylS_family_regulators"/>
</dbReference>
<dbReference type="Gene3D" id="1.10.10.60">
    <property type="entry name" value="Homeodomain-like"/>
    <property type="match status" value="1"/>
</dbReference>
<keyword evidence="6" id="KW-1185">Reference proteome</keyword>
<dbReference type="InterPro" id="IPR009057">
    <property type="entry name" value="Homeodomain-like_sf"/>
</dbReference>
<evidence type="ECO:0000256" key="1">
    <source>
        <dbReference type="ARBA" id="ARBA00023015"/>
    </source>
</evidence>
<keyword evidence="3" id="KW-0804">Transcription</keyword>
<evidence type="ECO:0000313" key="5">
    <source>
        <dbReference type="EMBL" id="MEK0172198.1"/>
    </source>
</evidence>
<accession>A0ABU8YCF3</accession>
<dbReference type="InterPro" id="IPR018060">
    <property type="entry name" value="HTH_AraC"/>
</dbReference>
<dbReference type="Pfam" id="PF12833">
    <property type="entry name" value="HTH_18"/>
    <property type="match status" value="1"/>
</dbReference>
<reference evidence="5 6" key="1">
    <citation type="submission" date="2024-03" db="EMBL/GenBank/DDBJ databases">
        <title>Whole genomes of four grape xylem sap localized bacterial endophytes.</title>
        <authorList>
            <person name="Kumar G."/>
            <person name="Savka M.A."/>
        </authorList>
    </citation>
    <scope>NUCLEOTIDE SEQUENCE [LARGE SCALE GENOMIC DNA]</scope>
    <source>
        <strain evidence="5 6">RIT_GXS8</strain>
    </source>
</reference>
<dbReference type="SUPFAM" id="SSF46689">
    <property type="entry name" value="Homeodomain-like"/>
    <property type="match status" value="1"/>
</dbReference>
<evidence type="ECO:0000259" key="4">
    <source>
        <dbReference type="PROSITE" id="PS01124"/>
    </source>
</evidence>
<name>A0ABU8YCF3_9MICO</name>
<evidence type="ECO:0000256" key="3">
    <source>
        <dbReference type="ARBA" id="ARBA00023163"/>
    </source>
</evidence>
<feature type="domain" description="HTH araC/xylS-type" evidence="4">
    <location>
        <begin position="217"/>
        <end position="318"/>
    </location>
</feature>